<reference evidence="2" key="1">
    <citation type="journal article" date="2014" name="Int. J. Syst. Evol. Microbiol.">
        <title>Complete genome sequence of Corynebacterium casei LMG S-19264T (=DSM 44701T), isolated from a smear-ripened cheese.</title>
        <authorList>
            <consortium name="US DOE Joint Genome Institute (JGI-PGF)"/>
            <person name="Walter F."/>
            <person name="Albersmeier A."/>
            <person name="Kalinowski J."/>
            <person name="Ruckert C."/>
        </authorList>
    </citation>
    <scope>NUCLEOTIDE SEQUENCE</scope>
    <source>
        <strain evidence="2">CGMCC 1.15725</strain>
    </source>
</reference>
<keyword evidence="1" id="KW-1133">Transmembrane helix</keyword>
<feature type="transmembrane region" description="Helical" evidence="1">
    <location>
        <begin position="113"/>
        <end position="137"/>
    </location>
</feature>
<evidence type="ECO:0000313" key="3">
    <source>
        <dbReference type="Proteomes" id="UP000646365"/>
    </source>
</evidence>
<evidence type="ECO:0000313" key="2">
    <source>
        <dbReference type="EMBL" id="GGF23490.1"/>
    </source>
</evidence>
<name>A0A8J2YVG2_9PROT</name>
<evidence type="ECO:0000256" key="1">
    <source>
        <dbReference type="SAM" id="Phobius"/>
    </source>
</evidence>
<feature type="transmembrane region" description="Helical" evidence="1">
    <location>
        <begin position="86"/>
        <end position="107"/>
    </location>
</feature>
<gene>
    <name evidence="2" type="ORF">GCM10011611_31990</name>
</gene>
<dbReference type="EMBL" id="BMJQ01000008">
    <property type="protein sequence ID" value="GGF23490.1"/>
    <property type="molecule type" value="Genomic_DNA"/>
</dbReference>
<dbReference type="AlphaFoldDB" id="A0A8J2YVG2"/>
<dbReference type="RefSeq" id="WP_189047513.1">
    <property type="nucleotide sequence ID" value="NZ_BMJQ01000008.1"/>
</dbReference>
<keyword evidence="1" id="KW-0472">Membrane</keyword>
<organism evidence="2 3">
    <name type="scientific">Aliidongia dinghuensis</name>
    <dbReference type="NCBI Taxonomy" id="1867774"/>
    <lineage>
        <taxon>Bacteria</taxon>
        <taxon>Pseudomonadati</taxon>
        <taxon>Pseudomonadota</taxon>
        <taxon>Alphaproteobacteria</taxon>
        <taxon>Rhodospirillales</taxon>
        <taxon>Dongiaceae</taxon>
        <taxon>Aliidongia</taxon>
    </lineage>
</organism>
<keyword evidence="3" id="KW-1185">Reference proteome</keyword>
<reference evidence="2" key="2">
    <citation type="submission" date="2020-09" db="EMBL/GenBank/DDBJ databases">
        <authorList>
            <person name="Sun Q."/>
            <person name="Zhou Y."/>
        </authorList>
    </citation>
    <scope>NUCLEOTIDE SEQUENCE</scope>
    <source>
        <strain evidence="2">CGMCC 1.15725</strain>
    </source>
</reference>
<proteinExistence type="predicted"/>
<dbReference type="Proteomes" id="UP000646365">
    <property type="component" value="Unassembled WGS sequence"/>
</dbReference>
<comment type="caution">
    <text evidence="2">The sequence shown here is derived from an EMBL/GenBank/DDBJ whole genome shotgun (WGS) entry which is preliminary data.</text>
</comment>
<keyword evidence="1" id="KW-0812">Transmembrane</keyword>
<protein>
    <submittedName>
        <fullName evidence="2">Uncharacterized protein</fullName>
    </submittedName>
</protein>
<accession>A0A8J2YVG2</accession>
<feature type="transmembrane region" description="Helical" evidence="1">
    <location>
        <begin position="45"/>
        <end position="65"/>
    </location>
</feature>
<sequence length="143" mass="14657">MVDGATEPAINQAFWQGVRVAIRRAVIAVVGILGLYGAAASTDAAAYACGIGVFIVGCLLLFLEIKRHFDGLPPLGLGDLLIDDFNTLWVGLPLLGLFGIACLFVAARAEGGAGYYAGIGGAIGAFLVGLGSIGACFDRTETH</sequence>
<feature type="transmembrane region" description="Helical" evidence="1">
    <location>
        <begin position="21"/>
        <end position="39"/>
    </location>
</feature>